<feature type="region of interest" description="Disordered" evidence="2">
    <location>
        <begin position="137"/>
        <end position="204"/>
    </location>
</feature>
<accession>A0A2H3JHI0</accession>
<organism evidence="3 4">
    <name type="scientific">Wolfiporia cocos (strain MD-104)</name>
    <name type="common">Brown rot fungus</name>
    <dbReference type="NCBI Taxonomy" id="742152"/>
    <lineage>
        <taxon>Eukaryota</taxon>
        <taxon>Fungi</taxon>
        <taxon>Dikarya</taxon>
        <taxon>Basidiomycota</taxon>
        <taxon>Agaricomycotina</taxon>
        <taxon>Agaricomycetes</taxon>
        <taxon>Polyporales</taxon>
        <taxon>Phaeolaceae</taxon>
        <taxon>Wolfiporia</taxon>
    </lineage>
</organism>
<dbReference type="EMBL" id="KB467865">
    <property type="protein sequence ID" value="PCH36154.1"/>
    <property type="molecule type" value="Genomic_DNA"/>
</dbReference>
<sequence length="351" mass="38635">MSGELEKARKCEEWELKRVRKCEEQECENAHKCEELKFERVRKRAEAEAEKLKCQEARQNVKTVKEFKQAQAREARHLKQEAARASRAGKSNVKVPGMVDFTINTVVQDDGNSGQDVDDNNDNDVDEGIARLLARASAANAGADDSETKGNQTAPLTDEHGEQDNGNDNNCEGSLHEGNGDDETDNDGKGGMGDEESNELDIDPDLKAVSDVELEDDVKVVQVVFWKWDGAWPIATIIHAVNGYVRLADFPSVLKTFGLDMDYGSVERMEPLGRLKRKAQHVADVPSTSMAACADTSEQPCKKRKSAITDDIIDLMNDTEEEDLGKGKGKANGASAEHMLTDEIIDLSNNA</sequence>
<proteinExistence type="predicted"/>
<keyword evidence="4" id="KW-1185">Reference proteome</keyword>
<evidence type="ECO:0000256" key="2">
    <source>
        <dbReference type="SAM" id="MobiDB-lite"/>
    </source>
</evidence>
<protein>
    <submittedName>
        <fullName evidence="3">Uncharacterized protein</fullName>
    </submittedName>
</protein>
<evidence type="ECO:0000256" key="1">
    <source>
        <dbReference type="SAM" id="Coils"/>
    </source>
</evidence>
<dbReference type="AlphaFoldDB" id="A0A2H3JHI0"/>
<feature type="coiled-coil region" evidence="1">
    <location>
        <begin position="35"/>
        <end position="88"/>
    </location>
</feature>
<name>A0A2H3JHI0_WOLCO</name>
<evidence type="ECO:0000313" key="3">
    <source>
        <dbReference type="EMBL" id="PCH36154.1"/>
    </source>
</evidence>
<reference evidence="3 4" key="1">
    <citation type="journal article" date="2012" name="Science">
        <title>The Paleozoic origin of enzymatic lignin decomposition reconstructed from 31 fungal genomes.</title>
        <authorList>
            <person name="Floudas D."/>
            <person name="Binder M."/>
            <person name="Riley R."/>
            <person name="Barry K."/>
            <person name="Blanchette R.A."/>
            <person name="Henrissat B."/>
            <person name="Martinez A.T."/>
            <person name="Otillar R."/>
            <person name="Spatafora J.W."/>
            <person name="Yadav J.S."/>
            <person name="Aerts A."/>
            <person name="Benoit I."/>
            <person name="Boyd A."/>
            <person name="Carlson A."/>
            <person name="Copeland A."/>
            <person name="Coutinho P.M."/>
            <person name="de Vries R.P."/>
            <person name="Ferreira P."/>
            <person name="Findley K."/>
            <person name="Foster B."/>
            <person name="Gaskell J."/>
            <person name="Glotzer D."/>
            <person name="Gorecki P."/>
            <person name="Heitman J."/>
            <person name="Hesse C."/>
            <person name="Hori C."/>
            <person name="Igarashi K."/>
            <person name="Jurgens J.A."/>
            <person name="Kallen N."/>
            <person name="Kersten P."/>
            <person name="Kohler A."/>
            <person name="Kuees U."/>
            <person name="Kumar T.K.A."/>
            <person name="Kuo A."/>
            <person name="LaButti K."/>
            <person name="Larrondo L.F."/>
            <person name="Lindquist E."/>
            <person name="Ling A."/>
            <person name="Lombard V."/>
            <person name="Lucas S."/>
            <person name="Lundell T."/>
            <person name="Martin R."/>
            <person name="McLaughlin D.J."/>
            <person name="Morgenstern I."/>
            <person name="Morin E."/>
            <person name="Murat C."/>
            <person name="Nagy L.G."/>
            <person name="Nolan M."/>
            <person name="Ohm R.A."/>
            <person name="Patyshakuliyeva A."/>
            <person name="Rokas A."/>
            <person name="Ruiz-Duenas F.J."/>
            <person name="Sabat G."/>
            <person name="Salamov A."/>
            <person name="Samejima M."/>
            <person name="Schmutz J."/>
            <person name="Slot J.C."/>
            <person name="St John F."/>
            <person name="Stenlid J."/>
            <person name="Sun H."/>
            <person name="Sun S."/>
            <person name="Syed K."/>
            <person name="Tsang A."/>
            <person name="Wiebenga A."/>
            <person name="Young D."/>
            <person name="Pisabarro A."/>
            <person name="Eastwood D.C."/>
            <person name="Martin F."/>
            <person name="Cullen D."/>
            <person name="Grigoriev I.V."/>
            <person name="Hibbett D.S."/>
        </authorList>
    </citation>
    <scope>NUCLEOTIDE SEQUENCE [LARGE SCALE GENOMIC DNA]</scope>
    <source>
        <strain evidence="3 4">MD-104</strain>
    </source>
</reference>
<gene>
    <name evidence="3" type="ORF">WOLCODRAFT_156880</name>
</gene>
<keyword evidence="1" id="KW-0175">Coiled coil</keyword>
<feature type="compositionally biased region" description="Acidic residues" evidence="2">
    <location>
        <begin position="193"/>
        <end position="203"/>
    </location>
</feature>
<dbReference type="Proteomes" id="UP000218811">
    <property type="component" value="Unassembled WGS sequence"/>
</dbReference>
<evidence type="ECO:0000313" key="4">
    <source>
        <dbReference type="Proteomes" id="UP000218811"/>
    </source>
</evidence>